<proteinExistence type="predicted"/>
<dbReference type="Proteomes" id="UP000308600">
    <property type="component" value="Unassembled WGS sequence"/>
</dbReference>
<accession>A0ACD3BE42</accession>
<name>A0ACD3BE42_9AGAR</name>
<reference evidence="1 2" key="1">
    <citation type="journal article" date="2019" name="Nat. Ecol. Evol.">
        <title>Megaphylogeny resolves global patterns of mushroom evolution.</title>
        <authorList>
            <person name="Varga T."/>
            <person name="Krizsan K."/>
            <person name="Foldi C."/>
            <person name="Dima B."/>
            <person name="Sanchez-Garcia M."/>
            <person name="Sanchez-Ramirez S."/>
            <person name="Szollosi G.J."/>
            <person name="Szarkandi J.G."/>
            <person name="Papp V."/>
            <person name="Albert L."/>
            <person name="Andreopoulos W."/>
            <person name="Angelini C."/>
            <person name="Antonin V."/>
            <person name="Barry K.W."/>
            <person name="Bougher N.L."/>
            <person name="Buchanan P."/>
            <person name="Buyck B."/>
            <person name="Bense V."/>
            <person name="Catcheside P."/>
            <person name="Chovatia M."/>
            <person name="Cooper J."/>
            <person name="Damon W."/>
            <person name="Desjardin D."/>
            <person name="Finy P."/>
            <person name="Geml J."/>
            <person name="Haridas S."/>
            <person name="Hughes K."/>
            <person name="Justo A."/>
            <person name="Karasinski D."/>
            <person name="Kautmanova I."/>
            <person name="Kiss B."/>
            <person name="Kocsube S."/>
            <person name="Kotiranta H."/>
            <person name="LaButti K.M."/>
            <person name="Lechner B.E."/>
            <person name="Liimatainen K."/>
            <person name="Lipzen A."/>
            <person name="Lukacs Z."/>
            <person name="Mihaltcheva S."/>
            <person name="Morgado L.N."/>
            <person name="Niskanen T."/>
            <person name="Noordeloos M.E."/>
            <person name="Ohm R.A."/>
            <person name="Ortiz-Santana B."/>
            <person name="Ovrebo C."/>
            <person name="Racz N."/>
            <person name="Riley R."/>
            <person name="Savchenko A."/>
            <person name="Shiryaev A."/>
            <person name="Soop K."/>
            <person name="Spirin V."/>
            <person name="Szebenyi C."/>
            <person name="Tomsovsky M."/>
            <person name="Tulloss R.E."/>
            <person name="Uehling J."/>
            <person name="Grigoriev I.V."/>
            <person name="Vagvolgyi C."/>
            <person name="Papp T."/>
            <person name="Martin F.M."/>
            <person name="Miettinen O."/>
            <person name="Hibbett D.S."/>
            <person name="Nagy L.G."/>
        </authorList>
    </citation>
    <scope>NUCLEOTIDE SEQUENCE [LARGE SCALE GENOMIC DNA]</scope>
    <source>
        <strain evidence="1 2">NL-1719</strain>
    </source>
</reference>
<gene>
    <name evidence="1" type="ORF">BDN72DRAFT_809706</name>
</gene>
<keyword evidence="2" id="KW-1185">Reference proteome</keyword>
<evidence type="ECO:0000313" key="2">
    <source>
        <dbReference type="Proteomes" id="UP000308600"/>
    </source>
</evidence>
<sequence length="489" mass="54555">MALRWCTSLPVLLLSYVVCSLAVEIQSFENTNILRTVELGGSQVQITTTFAIKALQPNAKTYTLALDVDEQEKTSWLEVRLKGQQEGLEMAPREDDTGRYVLLDVTLPKALAVNGTANLIVDSIQTGATFPWPEKAAQAADQALKYRSDLFVISPYKTVTQKTKLRSPSPGVISHTTPKNVESFTLGDPVTKSGATITYGPYQNIPASANSKFLDEHQQRVIIHYSYEHPVLEVTKLKRAAEISHWGSNLNIQDEVVLRNAGPTLKGQFSRIDYQHSSYYKKSVSHVIPAVTLHLPAGIRDAYYYDQIGNVSTSRLRTTPSVPKGSQANQYSFLELRPRYPIMGGWNYSFTLGWDAPLADSTSYDSKSGKYIVEVPVMTTIPGAVVKEAEVKIVLPEGATDISYVEPFPSTSWMFTYKTYLDTSGRPTLLFEYQDLTIKHAQSIYVSYKVPFSAHLQKPFAVSAAIFISFMFTLVGRRIDLTLHKQKVQ</sequence>
<protein>
    <submittedName>
        <fullName evidence="1">Ribophorin I</fullName>
    </submittedName>
</protein>
<organism evidence="1 2">
    <name type="scientific">Pluteus cervinus</name>
    <dbReference type="NCBI Taxonomy" id="181527"/>
    <lineage>
        <taxon>Eukaryota</taxon>
        <taxon>Fungi</taxon>
        <taxon>Dikarya</taxon>
        <taxon>Basidiomycota</taxon>
        <taxon>Agaricomycotina</taxon>
        <taxon>Agaricomycetes</taxon>
        <taxon>Agaricomycetidae</taxon>
        <taxon>Agaricales</taxon>
        <taxon>Pluteineae</taxon>
        <taxon>Pluteaceae</taxon>
        <taxon>Pluteus</taxon>
    </lineage>
</organism>
<evidence type="ECO:0000313" key="1">
    <source>
        <dbReference type="EMBL" id="TFK75916.1"/>
    </source>
</evidence>
<dbReference type="EMBL" id="ML208261">
    <property type="protein sequence ID" value="TFK75916.1"/>
    <property type="molecule type" value="Genomic_DNA"/>
</dbReference>